<comment type="cofactor">
    <cofactor evidence="6">
        <name>[2Fe-2S] cluster</name>
        <dbReference type="ChEBI" id="CHEBI:190135"/>
    </cofactor>
</comment>
<dbReference type="AlphaFoldDB" id="A0A8D5G7W2"/>
<evidence type="ECO:0000256" key="1">
    <source>
        <dbReference type="ARBA" id="ARBA00010643"/>
    </source>
</evidence>
<dbReference type="PANTHER" id="PTHR43342:SF1">
    <property type="entry name" value="BIFURCATING [FEFE] HYDROGENASE GAMMA SUBUNIT"/>
    <property type="match status" value="1"/>
</dbReference>
<feature type="binding site" evidence="7">
    <location>
        <position position="83"/>
    </location>
    <ligand>
        <name>[2Fe-2S] cluster</name>
        <dbReference type="ChEBI" id="CHEBI:190135"/>
    </ligand>
</feature>
<evidence type="ECO:0000313" key="8">
    <source>
        <dbReference type="EMBL" id="BCM24772.1"/>
    </source>
</evidence>
<keyword evidence="5 7" id="KW-0411">Iron-sulfur</keyword>
<protein>
    <submittedName>
        <fullName evidence="8">Formate dehydrogenase subunit gamma</fullName>
    </submittedName>
</protein>
<comment type="cofactor">
    <cofactor evidence="7">
        <name>[2Fe-2S] cluster</name>
        <dbReference type="ChEBI" id="CHEBI:190135"/>
    </cofactor>
    <text evidence="7">Binds 1 [2Fe-2S] cluster.</text>
</comment>
<keyword evidence="3 7" id="KW-0479">Metal-binding</keyword>
<name>A0A8D5G7W2_9PROT</name>
<evidence type="ECO:0000256" key="6">
    <source>
        <dbReference type="ARBA" id="ARBA00034078"/>
    </source>
</evidence>
<evidence type="ECO:0000256" key="5">
    <source>
        <dbReference type="ARBA" id="ARBA00023014"/>
    </source>
</evidence>
<evidence type="ECO:0000256" key="2">
    <source>
        <dbReference type="ARBA" id="ARBA00022714"/>
    </source>
</evidence>
<feature type="binding site" evidence="7">
    <location>
        <position position="88"/>
    </location>
    <ligand>
        <name>[2Fe-2S] cluster</name>
        <dbReference type="ChEBI" id="CHEBI:190135"/>
    </ligand>
</feature>
<feature type="binding site" evidence="7">
    <location>
        <position position="124"/>
    </location>
    <ligand>
        <name>[2Fe-2S] cluster</name>
        <dbReference type="ChEBI" id="CHEBI:190135"/>
    </ligand>
</feature>
<dbReference type="Gene3D" id="1.10.10.1590">
    <property type="entry name" value="NADH-quinone oxidoreductase subunit E"/>
    <property type="match status" value="1"/>
</dbReference>
<feature type="binding site" evidence="7">
    <location>
        <position position="128"/>
    </location>
    <ligand>
        <name>[2Fe-2S] cluster</name>
        <dbReference type="ChEBI" id="CHEBI:190135"/>
    </ligand>
</feature>
<dbReference type="Proteomes" id="UP000826722">
    <property type="component" value="Chromosome"/>
</dbReference>
<dbReference type="CDD" id="cd03081">
    <property type="entry name" value="TRX_Fd_NuoE_FDH_gamma"/>
    <property type="match status" value="1"/>
</dbReference>
<dbReference type="InterPro" id="IPR028431">
    <property type="entry name" value="NADP_DH_HndA-like"/>
</dbReference>
<comment type="similarity">
    <text evidence="1">Belongs to the complex I 24 kDa subunit family.</text>
</comment>
<accession>A0A8D5G7W2</accession>
<keyword evidence="2 7" id="KW-0001">2Fe-2S</keyword>
<dbReference type="RefSeq" id="WP_221765268.1">
    <property type="nucleotide sequence ID" value="NZ_AP024110.1"/>
</dbReference>
<reference evidence="8" key="1">
    <citation type="journal article" date="2021" name="Arch. Microbiol.">
        <title>Methyloradius palustris gen. nov., sp. nov., a methanol-oxidizing bacterium isolated from snow.</title>
        <authorList>
            <person name="Miyadera T."/>
            <person name="Kojima H."/>
            <person name="Fukui M."/>
        </authorList>
    </citation>
    <scope>NUCLEOTIDE SEQUENCE</scope>
    <source>
        <strain evidence="8">Zm11</strain>
    </source>
</reference>
<keyword evidence="9" id="KW-1185">Reference proteome</keyword>
<gene>
    <name evidence="8" type="ORF">ZMTM_10310</name>
</gene>
<proteinExistence type="inferred from homology"/>
<evidence type="ECO:0000256" key="7">
    <source>
        <dbReference type="PIRSR" id="PIRSR000216-1"/>
    </source>
</evidence>
<dbReference type="PIRSF" id="PIRSF000216">
    <property type="entry name" value="NADH_DH_24kDa"/>
    <property type="match status" value="1"/>
</dbReference>
<dbReference type="GO" id="GO:0051537">
    <property type="term" value="F:2 iron, 2 sulfur cluster binding"/>
    <property type="evidence" value="ECO:0007669"/>
    <property type="project" value="UniProtKB-KW"/>
</dbReference>
<dbReference type="PANTHER" id="PTHR43342">
    <property type="entry name" value="NADH-QUINONE OXIDOREDUCTASE, E SUBUNIT"/>
    <property type="match status" value="1"/>
</dbReference>
<dbReference type="InterPro" id="IPR041921">
    <property type="entry name" value="NuoE_N"/>
</dbReference>
<dbReference type="NCBIfam" id="NF004638">
    <property type="entry name" value="PRK05988.1"/>
    <property type="match status" value="1"/>
</dbReference>
<dbReference type="Gene3D" id="3.40.30.10">
    <property type="entry name" value="Glutaredoxin"/>
    <property type="match status" value="1"/>
</dbReference>
<dbReference type="GO" id="GO:0046872">
    <property type="term" value="F:metal ion binding"/>
    <property type="evidence" value="ECO:0007669"/>
    <property type="project" value="UniProtKB-KW"/>
</dbReference>
<dbReference type="SUPFAM" id="SSF52833">
    <property type="entry name" value="Thioredoxin-like"/>
    <property type="match status" value="1"/>
</dbReference>
<evidence type="ECO:0000256" key="3">
    <source>
        <dbReference type="ARBA" id="ARBA00022723"/>
    </source>
</evidence>
<keyword evidence="4 7" id="KW-0408">Iron</keyword>
<dbReference type="Pfam" id="PF01257">
    <property type="entry name" value="2Fe-2S_thioredx"/>
    <property type="match status" value="1"/>
</dbReference>
<dbReference type="KEGG" id="mpau:ZMTM_10310"/>
<dbReference type="GO" id="GO:0016491">
    <property type="term" value="F:oxidoreductase activity"/>
    <property type="evidence" value="ECO:0007669"/>
    <property type="project" value="InterPro"/>
</dbReference>
<evidence type="ECO:0000313" key="9">
    <source>
        <dbReference type="Proteomes" id="UP000826722"/>
    </source>
</evidence>
<dbReference type="EMBL" id="AP024110">
    <property type="protein sequence ID" value="BCM24772.1"/>
    <property type="molecule type" value="Genomic_DNA"/>
</dbReference>
<dbReference type="InterPro" id="IPR036249">
    <property type="entry name" value="Thioredoxin-like_sf"/>
</dbReference>
<dbReference type="InterPro" id="IPR002023">
    <property type="entry name" value="NuoE-like"/>
</dbReference>
<evidence type="ECO:0000256" key="4">
    <source>
        <dbReference type="ARBA" id="ARBA00023004"/>
    </source>
</evidence>
<organism evidence="8 9">
    <name type="scientific">Methyloradius palustris</name>
    <dbReference type="NCBI Taxonomy" id="2778876"/>
    <lineage>
        <taxon>Bacteria</taxon>
        <taxon>Pseudomonadati</taxon>
        <taxon>Pseudomonadota</taxon>
        <taxon>Betaproteobacteria</taxon>
        <taxon>Nitrosomonadales</taxon>
        <taxon>Methylophilaceae</taxon>
        <taxon>Methyloradius</taxon>
    </lineage>
</organism>
<sequence>MSQNQLAQIHLKITRHIEKHSQLPGALLPLLHAIQDDLGFIPEDSYSLISKALNLSVAEVHGVVSFYHHFRTQVPGKHILQVCRAESCQAMGSEALEQHIKSHLSVDFHETTEDGAITLEPVYCLGNCACSPAVMLDGDVYGRVSASKIDGLIACARETVMNSEAA</sequence>